<proteinExistence type="predicted"/>
<feature type="transmembrane region" description="Helical" evidence="1">
    <location>
        <begin position="105"/>
        <end position="124"/>
    </location>
</feature>
<feature type="transmembrane region" description="Helical" evidence="1">
    <location>
        <begin position="136"/>
        <end position="156"/>
    </location>
</feature>
<evidence type="ECO:0000256" key="1">
    <source>
        <dbReference type="SAM" id="Phobius"/>
    </source>
</evidence>
<dbReference type="InterPro" id="IPR009339">
    <property type="entry name" value="DUF998"/>
</dbReference>
<keyword evidence="1" id="KW-0812">Transmembrane</keyword>
<dbReference type="Pfam" id="PF06197">
    <property type="entry name" value="DUF998"/>
    <property type="match status" value="1"/>
</dbReference>
<feature type="transmembrane region" description="Helical" evidence="1">
    <location>
        <begin position="47"/>
        <end position="70"/>
    </location>
</feature>
<keyword evidence="3" id="KW-1185">Reference proteome</keyword>
<feature type="transmembrane region" description="Helical" evidence="1">
    <location>
        <begin position="7"/>
        <end position="27"/>
    </location>
</feature>
<organism evidence="2 3">
    <name type="scientific">Microtetraspora malaysiensis</name>
    <dbReference type="NCBI Taxonomy" id="161358"/>
    <lineage>
        <taxon>Bacteria</taxon>
        <taxon>Bacillati</taxon>
        <taxon>Actinomycetota</taxon>
        <taxon>Actinomycetes</taxon>
        <taxon>Streptosporangiales</taxon>
        <taxon>Streptosporangiaceae</taxon>
        <taxon>Microtetraspora</taxon>
    </lineage>
</organism>
<protein>
    <submittedName>
        <fullName evidence="2">DUF998 domain-containing protein</fullName>
    </submittedName>
</protein>
<reference evidence="2 3" key="1">
    <citation type="submission" date="2024-10" db="EMBL/GenBank/DDBJ databases">
        <title>The Natural Products Discovery Center: Release of the First 8490 Sequenced Strains for Exploring Actinobacteria Biosynthetic Diversity.</title>
        <authorList>
            <person name="Kalkreuter E."/>
            <person name="Kautsar S.A."/>
            <person name="Yang D."/>
            <person name="Bader C.D."/>
            <person name="Teijaro C.N."/>
            <person name="Fluegel L."/>
            <person name="Davis C.M."/>
            <person name="Simpson J.R."/>
            <person name="Lauterbach L."/>
            <person name="Steele A.D."/>
            <person name="Gui C."/>
            <person name="Meng S."/>
            <person name="Li G."/>
            <person name="Viehrig K."/>
            <person name="Ye F."/>
            <person name="Su P."/>
            <person name="Kiefer A.F."/>
            <person name="Nichols A."/>
            <person name="Cepeda A.J."/>
            <person name="Yan W."/>
            <person name="Fan B."/>
            <person name="Jiang Y."/>
            <person name="Adhikari A."/>
            <person name="Zheng C.-J."/>
            <person name="Schuster L."/>
            <person name="Cowan T.M."/>
            <person name="Smanski M.J."/>
            <person name="Chevrette M.G."/>
            <person name="De Carvalho L.P.S."/>
            <person name="Shen B."/>
        </authorList>
    </citation>
    <scope>NUCLEOTIDE SEQUENCE [LARGE SCALE GENOMIC DNA]</scope>
    <source>
        <strain evidence="2 3">NPDC002173</strain>
    </source>
</reference>
<keyword evidence="1" id="KW-1133">Transmembrane helix</keyword>
<sequence>MSGTGGRIAVAGPILALSVMIWLHVAYPGAVDPLVAPVAGYAWVEGAGPLLALGVLSLTAGIAGLVSALARVEPARSAAARVLLTGVAVALTLAALWPVDASEIHRWSIALVFTGLPCAAWILARQTRALPGWRTAGRVLNAVSLGSVLALAAYLLGRPGSPVAETIGGAAFYGLAERALVISDVVLVLAMAAAATRGRPARAVPSTPSGSLARGNIR</sequence>
<keyword evidence="1" id="KW-0472">Membrane</keyword>
<evidence type="ECO:0000313" key="3">
    <source>
        <dbReference type="Proteomes" id="UP001602013"/>
    </source>
</evidence>
<dbReference type="Proteomes" id="UP001602013">
    <property type="component" value="Unassembled WGS sequence"/>
</dbReference>
<gene>
    <name evidence="2" type="ORF">ACFYXI_14215</name>
</gene>
<feature type="transmembrane region" description="Helical" evidence="1">
    <location>
        <begin position="82"/>
        <end position="99"/>
    </location>
</feature>
<name>A0ABW6SSE9_9ACTN</name>
<evidence type="ECO:0000313" key="2">
    <source>
        <dbReference type="EMBL" id="MFF3666748.1"/>
    </source>
</evidence>
<dbReference type="EMBL" id="JBIASD010000008">
    <property type="protein sequence ID" value="MFF3666748.1"/>
    <property type="molecule type" value="Genomic_DNA"/>
</dbReference>
<comment type="caution">
    <text evidence="2">The sequence shown here is derived from an EMBL/GenBank/DDBJ whole genome shotgun (WGS) entry which is preliminary data.</text>
</comment>
<accession>A0ABW6SSE9</accession>
<dbReference type="RefSeq" id="WP_387411417.1">
    <property type="nucleotide sequence ID" value="NZ_JBIASD010000008.1"/>
</dbReference>
<feature type="transmembrane region" description="Helical" evidence="1">
    <location>
        <begin position="176"/>
        <end position="195"/>
    </location>
</feature>